<dbReference type="Proteomes" id="UP000175707">
    <property type="component" value="Unassembled WGS sequence"/>
</dbReference>
<comment type="caution">
    <text evidence="1">The sequence shown here is derived from an EMBL/GenBank/DDBJ whole genome shotgun (WGS) entry which is preliminary data.</text>
</comment>
<dbReference type="OMA" id="YIRNTIY"/>
<gene>
    <name evidence="1" type="ORF">BAE30_10195</name>
</gene>
<protein>
    <submittedName>
        <fullName evidence="1">Uncharacterized protein</fullName>
    </submittedName>
</protein>
<evidence type="ECO:0000313" key="2">
    <source>
        <dbReference type="Proteomes" id="UP000175707"/>
    </source>
</evidence>
<organism evidence="1 2">
    <name type="scientific">Acidithiobacillus caldus</name>
    <dbReference type="NCBI Taxonomy" id="33059"/>
    <lineage>
        <taxon>Bacteria</taxon>
        <taxon>Pseudomonadati</taxon>
        <taxon>Pseudomonadota</taxon>
        <taxon>Acidithiobacillia</taxon>
        <taxon>Acidithiobacillales</taxon>
        <taxon>Acidithiobacillaceae</taxon>
        <taxon>Acidithiobacillus</taxon>
    </lineage>
</organism>
<evidence type="ECO:0000313" key="1">
    <source>
        <dbReference type="EMBL" id="OFC56086.1"/>
    </source>
</evidence>
<name>A0A1E7YU02_9PROT</name>
<reference evidence="1 2" key="1">
    <citation type="submission" date="2016-06" db="EMBL/GenBank/DDBJ databases">
        <title>Gene turnover analysis identifies the evolutionary adaptation of the extremophile Acidithiobacillus caldus.</title>
        <authorList>
            <person name="Zhang X."/>
        </authorList>
    </citation>
    <scope>NUCLEOTIDE SEQUENCE [LARGE SCALE GENOMIC DNA]</scope>
    <source>
        <strain evidence="1 2">S1</strain>
    </source>
</reference>
<proteinExistence type="predicted"/>
<dbReference type="RefSeq" id="WP_014003611.1">
    <property type="nucleotide sequence ID" value="NZ_CP026328.2"/>
</dbReference>
<accession>A0A1E7YU02</accession>
<dbReference type="AlphaFoldDB" id="A0A1E7YU02"/>
<dbReference type="EMBL" id="LZYH01000655">
    <property type="protein sequence ID" value="OFC56086.1"/>
    <property type="molecule type" value="Genomic_DNA"/>
</dbReference>
<dbReference type="GeneID" id="92932750"/>
<sequence>MDPMKAVAALFADLNWPARNIPEYPVYSCALAVPNGPLEIFCHVHAERERVLFYVRPQELDIVHARLAMLMEFLTRANYGLPLGNFELDLADHELNFKNSVQLPERCVAPDILKPYLLQAVETCNFYLPGIREVLAGAVPAEVIGRLEQGAASTRSE</sequence>